<dbReference type="SUPFAM" id="SSF51197">
    <property type="entry name" value="Clavaminate synthase-like"/>
    <property type="match status" value="1"/>
</dbReference>
<evidence type="ECO:0000256" key="3">
    <source>
        <dbReference type="ARBA" id="ARBA00022723"/>
    </source>
</evidence>
<dbReference type="Pfam" id="PF02373">
    <property type="entry name" value="JmjC"/>
    <property type="match status" value="2"/>
</dbReference>
<comment type="catalytic activity">
    <reaction evidence="6">
        <text>N(6),N(6),N(6)-trimethyl-L-lysyl(9)-[histone H3] + 2 2-oxoglutarate + 2 O2 = N(6)-methyl-L-lysyl(9)-[histone H3] + 2 formaldehyde + 2 succinate + 2 CO2</text>
        <dbReference type="Rhea" id="RHEA:60200"/>
        <dbReference type="Rhea" id="RHEA-COMP:15538"/>
        <dbReference type="Rhea" id="RHEA-COMP:15542"/>
        <dbReference type="ChEBI" id="CHEBI:15379"/>
        <dbReference type="ChEBI" id="CHEBI:16526"/>
        <dbReference type="ChEBI" id="CHEBI:16810"/>
        <dbReference type="ChEBI" id="CHEBI:16842"/>
        <dbReference type="ChEBI" id="CHEBI:30031"/>
        <dbReference type="ChEBI" id="CHEBI:61929"/>
        <dbReference type="ChEBI" id="CHEBI:61961"/>
        <dbReference type="EC" id="1.14.11.66"/>
    </reaction>
</comment>
<dbReference type="GO" id="GO:0005634">
    <property type="term" value="C:nucleus"/>
    <property type="evidence" value="ECO:0007669"/>
    <property type="project" value="TreeGrafter"/>
</dbReference>
<dbReference type="GO" id="GO:0051864">
    <property type="term" value="F:histone H3K36 demethylase activity"/>
    <property type="evidence" value="ECO:0007669"/>
    <property type="project" value="TreeGrafter"/>
</dbReference>
<comment type="caution">
    <text evidence="11">The sequence shown here is derived from an EMBL/GenBank/DDBJ whole genome shotgun (WGS) entry which is preliminary data.</text>
</comment>
<feature type="compositionally biased region" description="Acidic residues" evidence="7">
    <location>
        <begin position="145"/>
        <end position="155"/>
    </location>
</feature>
<feature type="compositionally biased region" description="Pro residues" evidence="7">
    <location>
        <begin position="780"/>
        <end position="790"/>
    </location>
</feature>
<name>A0AAV5AU05_9AGAM</name>
<sequence>MEEFQDFEQYMNRLDCWGMRSGIVKIIPPKACHRTNQYITRDALPSTVPQLAHVKLRNPIEQEFVGGSGLYRQQNLEKRRVMSVREWVELSAREDLRAPTKYEVEGGRRFTIIPSSTRSNKRSIRTAGTEEMAKSEDEDIKMTDTQDDQGCEEELSSLSRANEIDPASSLPTPPHAPQSPSADTAGDAATRTISTRRSAAERHKAKEALDAIFLATFDPHEAWLPEGMTSEDYTPDFCKSLERMYWRSCGLGRPPWYGADMKGSLFTEETKNWNVATLPSVLSRLLGPQSQISGVNTPYLYFGMWRATFAWHVEDMDLYSINYVHFGSPKQYVALPRISFARLGVLTLISSWYAIPQARAQALETTMKDTSNCPQFLRHKSFLASPSLLSKSSVKPNVLVQHAGEFVVTFPRGYHAGFNLGLNCAESTNFALDSWIELGLKAAFCGCVTDSVRIDVKGLIEAKRQRDNGKADEIRNNNIVPNKKRKVEVFVESHKSKRPKVAPPSPDSIIDGPSPKAKFNKSRTTVVTLVSDIDHTTGLVKPPDGIWRAHEVCARIIPETWVDETPIDNGQGVEKVVWGVDGIVKDRWMLKCSACTRPKYKLHGSPIQCTKGKCSKAYHVSCAIAGLSDTSYRVVEETEKEVVLLEPEIPVTADEGSHQGQDTSLGAHDDSGPKVLKTIKKYVVEVLCSQHNPAMMAKRKANKDDKLKADVMALKEMDRVRIRNSSGVFEVSLVKVYEDRGTIEVLWDGGAKREFRWGSIVWSNAQMTGSKPTIEEVKKNPPPSSVPPIRPSQFRTVVPLGIPLAASTSPASTTTTKDPSSSSIVSPQASFKPYIPPAPQSGYAQSILRLTPQHIQKPNTQTPVNSQVLPQSGHYPYGYPSYPYPYPYPYSYAQYQPYGGIPQYPGTSSTPLAITGINPGTTAVVKEPSTVSKPEGTSGTSPNSSNTTSATQPLSSKQTVEVSVPGTSPSSVPAAQPWPFSYYNPASSLSPPITANHYLHLPPNVHAYYQQHYARLLSGASGVTSAIVGALATPTTSSPIAATPAVTQRSDQSSSSSSVLQPSSRASEPS</sequence>
<reference evidence="11" key="1">
    <citation type="submission" date="2021-10" db="EMBL/GenBank/DDBJ databases">
        <title>De novo Genome Assembly of Clathrus columnatus (Basidiomycota, Fungi) Using Illumina and Nanopore Sequence Data.</title>
        <authorList>
            <person name="Ogiso-Tanaka E."/>
            <person name="Itagaki H."/>
            <person name="Hosoya T."/>
            <person name="Hosaka K."/>
        </authorList>
    </citation>
    <scope>NUCLEOTIDE SEQUENCE</scope>
    <source>
        <strain evidence="11">MO-923</strain>
    </source>
</reference>
<evidence type="ECO:0000256" key="2">
    <source>
        <dbReference type="ARBA" id="ARBA00012900"/>
    </source>
</evidence>
<feature type="domain" description="JmjN" evidence="8">
    <location>
        <begin position="1"/>
        <end position="35"/>
    </location>
</feature>
<dbReference type="CDD" id="cd15571">
    <property type="entry name" value="ePHD"/>
    <property type="match status" value="1"/>
</dbReference>
<feature type="region of interest" description="Disordered" evidence="7">
    <location>
        <begin position="113"/>
        <end position="190"/>
    </location>
</feature>
<gene>
    <name evidence="11" type="ORF">Clacol_010516</name>
</gene>
<feature type="region of interest" description="Disordered" evidence="7">
    <location>
        <begin position="806"/>
        <end position="829"/>
    </location>
</feature>
<feature type="region of interest" description="Disordered" evidence="7">
    <location>
        <begin position="493"/>
        <end position="515"/>
    </location>
</feature>
<dbReference type="Gene3D" id="3.30.40.10">
    <property type="entry name" value="Zinc/RING finger domain, C3HC4 (zinc finger)"/>
    <property type="match status" value="1"/>
</dbReference>
<evidence type="ECO:0000259" key="9">
    <source>
        <dbReference type="PROSITE" id="PS51184"/>
    </source>
</evidence>
<dbReference type="GO" id="GO:0140684">
    <property type="term" value="F:histone H3K9me2/H3K9me3 demethylase activity"/>
    <property type="evidence" value="ECO:0007669"/>
    <property type="project" value="UniProtKB-EC"/>
</dbReference>
<dbReference type="PROSITE" id="PS51805">
    <property type="entry name" value="EPHD"/>
    <property type="match status" value="1"/>
</dbReference>
<keyword evidence="12" id="KW-1185">Reference proteome</keyword>
<proteinExistence type="inferred from homology"/>
<dbReference type="InterPro" id="IPR034732">
    <property type="entry name" value="EPHD"/>
</dbReference>
<evidence type="ECO:0000313" key="11">
    <source>
        <dbReference type="EMBL" id="GJJ16220.1"/>
    </source>
</evidence>
<evidence type="ECO:0000256" key="6">
    <source>
        <dbReference type="ARBA" id="ARBA00049349"/>
    </source>
</evidence>
<evidence type="ECO:0000256" key="4">
    <source>
        <dbReference type="ARBA" id="ARBA00022771"/>
    </source>
</evidence>
<dbReference type="PANTHER" id="PTHR10694:SF7">
    <property type="entry name" value="[HISTONE H3]-TRIMETHYL-L-LYSINE(9) DEMETHYLASE"/>
    <property type="match status" value="1"/>
</dbReference>
<dbReference type="GO" id="GO:0000785">
    <property type="term" value="C:chromatin"/>
    <property type="evidence" value="ECO:0007669"/>
    <property type="project" value="TreeGrafter"/>
</dbReference>
<dbReference type="InterPro" id="IPR013083">
    <property type="entry name" value="Znf_RING/FYVE/PHD"/>
</dbReference>
<dbReference type="GO" id="GO:0010468">
    <property type="term" value="P:regulation of gene expression"/>
    <property type="evidence" value="ECO:0007669"/>
    <property type="project" value="TreeGrafter"/>
</dbReference>
<feature type="region of interest" description="Disordered" evidence="7">
    <location>
        <begin position="772"/>
        <end position="791"/>
    </location>
</feature>
<feature type="compositionally biased region" description="Low complexity" evidence="7">
    <location>
        <begin position="960"/>
        <end position="972"/>
    </location>
</feature>
<accession>A0AAV5AU05</accession>
<keyword evidence="4" id="KW-0863">Zinc-finger</keyword>
<dbReference type="GO" id="GO:0008270">
    <property type="term" value="F:zinc ion binding"/>
    <property type="evidence" value="ECO:0007669"/>
    <property type="project" value="UniProtKB-KW"/>
</dbReference>
<dbReference type="Gene3D" id="2.60.120.650">
    <property type="entry name" value="Cupin"/>
    <property type="match status" value="2"/>
</dbReference>
<feature type="domain" description="PHD-type" evidence="10">
    <location>
        <begin position="523"/>
        <end position="650"/>
    </location>
</feature>
<dbReference type="Pfam" id="PF13832">
    <property type="entry name" value="zf-HC5HC2H_2"/>
    <property type="match status" value="1"/>
</dbReference>
<dbReference type="Proteomes" id="UP001050691">
    <property type="component" value="Unassembled WGS sequence"/>
</dbReference>
<evidence type="ECO:0000259" key="8">
    <source>
        <dbReference type="PROSITE" id="PS51183"/>
    </source>
</evidence>
<dbReference type="AlphaFoldDB" id="A0AAV5AU05"/>
<dbReference type="EC" id="1.14.11.66" evidence="2"/>
<dbReference type="InterPro" id="IPR003347">
    <property type="entry name" value="JmjC_dom"/>
</dbReference>
<dbReference type="InterPro" id="IPR003349">
    <property type="entry name" value="JmjN"/>
</dbReference>
<organism evidence="11 12">
    <name type="scientific">Clathrus columnatus</name>
    <dbReference type="NCBI Taxonomy" id="1419009"/>
    <lineage>
        <taxon>Eukaryota</taxon>
        <taxon>Fungi</taxon>
        <taxon>Dikarya</taxon>
        <taxon>Basidiomycota</taxon>
        <taxon>Agaricomycotina</taxon>
        <taxon>Agaricomycetes</taxon>
        <taxon>Phallomycetidae</taxon>
        <taxon>Phallales</taxon>
        <taxon>Clathraceae</taxon>
        <taxon>Clathrus</taxon>
    </lineage>
</organism>
<feature type="compositionally biased region" description="Low complexity" evidence="7">
    <location>
        <begin position="936"/>
        <end position="951"/>
    </location>
</feature>
<dbReference type="EMBL" id="BPWL01000015">
    <property type="protein sequence ID" value="GJJ16220.1"/>
    <property type="molecule type" value="Genomic_DNA"/>
</dbReference>
<feature type="domain" description="JmjC" evidence="9">
    <location>
        <begin position="267"/>
        <end position="447"/>
    </location>
</feature>
<feature type="region of interest" description="Disordered" evidence="7">
    <location>
        <begin position="1036"/>
        <end position="1070"/>
    </location>
</feature>
<comment type="similarity">
    <text evidence="1">Belongs to the JHDM3 histone demethylase family.</text>
</comment>
<dbReference type="Pfam" id="PF02375">
    <property type="entry name" value="JmjN"/>
    <property type="match status" value="1"/>
</dbReference>
<evidence type="ECO:0000256" key="5">
    <source>
        <dbReference type="ARBA" id="ARBA00022833"/>
    </source>
</evidence>
<evidence type="ECO:0000256" key="7">
    <source>
        <dbReference type="SAM" id="MobiDB-lite"/>
    </source>
</evidence>
<keyword evidence="3" id="KW-0479">Metal-binding</keyword>
<feature type="compositionally biased region" description="Basic and acidic residues" evidence="7">
    <location>
        <begin position="131"/>
        <end position="144"/>
    </location>
</feature>
<dbReference type="SMART" id="SM00558">
    <property type="entry name" value="JmjC"/>
    <property type="match status" value="1"/>
</dbReference>
<dbReference type="PROSITE" id="PS51184">
    <property type="entry name" value="JMJC"/>
    <property type="match status" value="1"/>
</dbReference>
<dbReference type="PROSITE" id="PS51183">
    <property type="entry name" value="JMJN"/>
    <property type="match status" value="1"/>
</dbReference>
<feature type="region of interest" description="Disordered" evidence="7">
    <location>
        <begin position="919"/>
        <end position="972"/>
    </location>
</feature>
<protein>
    <recommendedName>
        <fullName evidence="2">[histone H3]-trimethyl-L-lysine(9) demethylase</fullName>
        <ecNumber evidence="2">1.14.11.66</ecNumber>
    </recommendedName>
</protein>
<evidence type="ECO:0000313" key="12">
    <source>
        <dbReference type="Proteomes" id="UP001050691"/>
    </source>
</evidence>
<keyword evidence="5" id="KW-0862">Zinc</keyword>
<evidence type="ECO:0000256" key="1">
    <source>
        <dbReference type="ARBA" id="ARBA00009711"/>
    </source>
</evidence>
<dbReference type="PANTHER" id="PTHR10694">
    <property type="entry name" value="LYSINE-SPECIFIC DEMETHYLASE"/>
    <property type="match status" value="1"/>
</dbReference>
<evidence type="ECO:0000259" key="10">
    <source>
        <dbReference type="PROSITE" id="PS51805"/>
    </source>
</evidence>